<organism evidence="13">
    <name type="scientific">Human rotavirus C</name>
    <dbReference type="NCBI Taxonomy" id="10943"/>
    <lineage>
        <taxon>Viruses</taxon>
        <taxon>Riboviria</taxon>
        <taxon>Orthornavirae</taxon>
        <taxon>Duplornaviricota</taxon>
        <taxon>Resentoviricetes</taxon>
        <taxon>Reovirales</taxon>
        <taxon>Sedoreoviridae</taxon>
        <taxon>Rotavirus</taxon>
        <taxon>Rotavirus tritogastroenteritidis</taxon>
        <taxon>Rotavirus C</taxon>
    </lineage>
</organism>
<evidence type="ECO:0000256" key="3">
    <source>
        <dbReference type="ARBA" id="ARBA00022632"/>
    </source>
</evidence>
<keyword evidence="2 12" id="KW-0945">Host-virus interaction</keyword>
<evidence type="ECO:0000256" key="2">
    <source>
        <dbReference type="ARBA" id="ARBA00022581"/>
    </source>
</evidence>
<keyword evidence="4 12" id="KW-0479">Metal-binding</keyword>
<keyword evidence="7 12" id="KW-1092">Inhibition of host IRF3 by virus</keyword>
<keyword evidence="10 12" id="KW-0922">Interferon antiviral system evasion</keyword>
<evidence type="ECO:0000256" key="8">
    <source>
        <dbReference type="ARBA" id="ARBA00023111"/>
    </source>
</evidence>
<evidence type="ECO:0000256" key="9">
    <source>
        <dbReference type="ARBA" id="ARBA00023200"/>
    </source>
</evidence>
<keyword evidence="8 12" id="KW-1037">Host cytoskeleton</keyword>
<keyword evidence="3 12" id="KW-1090">Inhibition of host innate immune response by virus</keyword>
<proteinExistence type="inferred from homology"/>
<comment type="function">
    <text evidence="12">Plays a role in the inhibition of host innate immunity by inducing the degradation of key host factors required to activate interferon production such as IRF3, IRF5 or IRF7. Associates with components of cullin RING ligases (CRLs) including CUL1 or CUL3, which are essential multisubunit ubiquitination complexes, to modulate their activities.</text>
</comment>
<evidence type="ECO:0000256" key="12">
    <source>
        <dbReference type="HAMAP-Rule" id="MF_04088"/>
    </source>
</evidence>
<keyword evidence="9 12" id="KW-1035">Host cytoplasm</keyword>
<evidence type="ECO:0000256" key="6">
    <source>
        <dbReference type="ARBA" id="ARBA00022884"/>
    </source>
</evidence>
<feature type="region of interest" description="Interaction with host IRF3" evidence="12">
    <location>
        <begin position="268"/>
        <end position="394"/>
    </location>
</feature>
<evidence type="ECO:0000313" key="13">
    <source>
        <dbReference type="EMBL" id="AGO58055.1"/>
    </source>
</evidence>
<dbReference type="GO" id="GO:0044163">
    <property type="term" value="C:host cytoskeleton"/>
    <property type="evidence" value="ECO:0007669"/>
    <property type="project" value="UniProtKB-SubCell"/>
</dbReference>
<comment type="domain">
    <text evidence="12">The integrity of the zinc-binding domain in NSP1 is important for degradation of host IRF3.</text>
</comment>
<evidence type="ECO:0000256" key="1">
    <source>
        <dbReference type="ARBA" id="ARBA00022482"/>
    </source>
</evidence>
<evidence type="ECO:0000256" key="4">
    <source>
        <dbReference type="ARBA" id="ARBA00022723"/>
    </source>
</evidence>
<evidence type="ECO:0000256" key="11">
    <source>
        <dbReference type="ARBA" id="ARBA00023280"/>
    </source>
</evidence>
<dbReference type="InterPro" id="IPR002148">
    <property type="entry name" value="Rotavirus_NSP1"/>
</dbReference>
<keyword evidence="6 12" id="KW-0694">RNA-binding</keyword>
<evidence type="ECO:0000256" key="7">
    <source>
        <dbReference type="ARBA" id="ARBA00022931"/>
    </source>
</evidence>
<name>A0A059PWB3_9REOV</name>
<dbReference type="HAMAP" id="MF_04088">
    <property type="entry name" value="ROTA_NSP1"/>
    <property type="match status" value="1"/>
</dbReference>
<comment type="subcellular location">
    <subcellularLocation>
        <location evidence="12">Host cytoplasm</location>
        <location evidence="12">Host cytoskeleton</location>
    </subcellularLocation>
</comment>
<keyword evidence="11 12" id="KW-0899">Viral immunoevasion</keyword>
<dbReference type="EMBL" id="KC713907">
    <property type="protein sequence ID" value="AGO58055.1"/>
    <property type="molecule type" value="Genomic_RNA"/>
</dbReference>
<comment type="caution">
    <text evidence="12">Lacks conserved residue(s) required for the propagation of feature annotation.</text>
</comment>
<dbReference type="GO" id="GO:0003723">
    <property type="term" value="F:RNA binding"/>
    <property type="evidence" value="ECO:0007669"/>
    <property type="project" value="UniProtKB-UniRule"/>
</dbReference>
<dbReference type="GO" id="GO:0039548">
    <property type="term" value="P:symbiont-mediated suppression of host cytoplasmic pattern recognition receptor signaling pathway via inhibition of IRF3 activity"/>
    <property type="evidence" value="ECO:0007669"/>
    <property type="project" value="UniProtKB-UniRule"/>
</dbReference>
<keyword evidence="1 12" id="KW-1113">Inhibition of host RLR pathway by virus</keyword>
<accession>A0A059PWB3</accession>
<comment type="similarity">
    <text evidence="12">Belongs to the rotavirus NSP1 family.</text>
</comment>
<evidence type="ECO:0000256" key="10">
    <source>
        <dbReference type="ARBA" id="ARBA00023258"/>
    </source>
</evidence>
<comment type="subunit">
    <text evidence="12">Interacts (via C-terminus) with host IRF3; this interaction leads to IRF3 degradation. Interacts with host IRF7; this interaction leads to IRF7 degradation. Interacts with host CUL1 and CUL3.</text>
</comment>
<dbReference type="GO" id="GO:0046872">
    <property type="term" value="F:metal ion binding"/>
    <property type="evidence" value="ECO:0007669"/>
    <property type="project" value="UniProtKB-UniRule"/>
</dbReference>
<reference evidence="13" key="1">
    <citation type="submission" date="2013-03" db="EMBL/GenBank/DDBJ databases">
        <title>Molecular characterization of human rotaviruses C isolated in Western Siberia, Russia.</title>
        <authorList>
            <person name="Zhirakovskaya E."/>
            <person name="Tikunova N."/>
        </authorList>
    </citation>
    <scope>NUCLEOTIDE SEQUENCE</scope>
    <source>
        <strain evidence="13">Hu/RUS/Omsk08-386/2008</strain>
    </source>
</reference>
<keyword evidence="5 12" id="KW-1093">Inhibition of host IRF7 by virus</keyword>
<dbReference type="GO" id="GO:0030430">
    <property type="term" value="C:host cell cytoplasm"/>
    <property type="evidence" value="ECO:0007669"/>
    <property type="project" value="UniProtKB-UniRule"/>
</dbReference>
<gene>
    <name evidence="13" type="primary">NSP1</name>
</gene>
<dbReference type="GO" id="GO:0039557">
    <property type="term" value="P:symbiont-mediated suppression of host cytoplasmic pattern recognition receptor signaling pathway via inhibition of IRF7 activity"/>
    <property type="evidence" value="ECO:0007669"/>
    <property type="project" value="UniProtKB-UniRule"/>
</dbReference>
<sequence length="394" mass="46930">MANSFREMLYWYRKIIDRKLPCVNANMWRREIEYKVNGICLNCLNECKVCPCDYCGIRHKCENCLNSDCFMNTDNEFNFHRWIIFDEEPSQMVLFEYWIMYKDYFLSKFNYNYKAQLKIFYMNKNRRFHINESKKKALSVPITSQYLKFKFNNKIYIMFGTFLTSKIQPWIQLKSLKIGYIQSLNVDRCAKLIATKGMFATNSFKSLCITEINARRPISECDYLIEACLCNENNEWKFSAVMGKDKIPVTKSLAMKYFCKNINTELFYYGHSKCHVVSECPRWNQQLRVLNASTLNIVFRRQFMNEVVEWFENFTQLTGMHYDFIKTCVYNKVMISHFRKEIEDYINSGKKISLSSVIPDGHALYNNIDILRISLMLAIDVALNRIELQQMDVL</sequence>
<dbReference type="Pfam" id="PF00981">
    <property type="entry name" value="Rota_NS53"/>
    <property type="match status" value="1"/>
</dbReference>
<evidence type="ECO:0000256" key="5">
    <source>
        <dbReference type="ARBA" id="ARBA00022811"/>
    </source>
</evidence>
<protein>
    <recommendedName>
        <fullName evidence="12">Non-structural protein 1</fullName>
        <shortName evidence="12">NSP1</shortName>
    </recommendedName>
    <alternativeName>
        <fullName evidence="12">NCVP2</fullName>
    </alternativeName>
    <alternativeName>
        <fullName evidence="12">Non-structural RNA-binding protein 53</fullName>
        <shortName evidence="12">NS53</shortName>
    </alternativeName>
</protein>